<feature type="transmembrane region" description="Helical" evidence="7">
    <location>
        <begin position="240"/>
        <end position="259"/>
    </location>
</feature>
<feature type="transmembrane region" description="Helical" evidence="7">
    <location>
        <begin position="280"/>
        <end position="300"/>
    </location>
</feature>
<evidence type="ECO:0000256" key="3">
    <source>
        <dbReference type="ARBA" id="ARBA00022692"/>
    </source>
</evidence>
<dbReference type="GO" id="GO:0022857">
    <property type="term" value="F:transmembrane transporter activity"/>
    <property type="evidence" value="ECO:0007669"/>
    <property type="project" value="InterPro"/>
</dbReference>
<feature type="transmembrane region" description="Helical" evidence="7">
    <location>
        <begin position="59"/>
        <end position="77"/>
    </location>
</feature>
<evidence type="ECO:0000256" key="1">
    <source>
        <dbReference type="ARBA" id="ARBA00004651"/>
    </source>
</evidence>
<evidence type="ECO:0000256" key="2">
    <source>
        <dbReference type="ARBA" id="ARBA00022448"/>
    </source>
</evidence>
<keyword evidence="6" id="KW-0046">Antibiotic resistance</keyword>
<keyword evidence="5 7" id="KW-0472">Membrane</keyword>
<evidence type="ECO:0000256" key="7">
    <source>
        <dbReference type="SAM" id="Phobius"/>
    </source>
</evidence>
<feature type="transmembrane region" description="Helical" evidence="7">
    <location>
        <begin position="450"/>
        <end position="472"/>
    </location>
</feature>
<name>A0A917XRU9_9ACTN</name>
<dbReference type="InterPro" id="IPR011701">
    <property type="entry name" value="MFS"/>
</dbReference>
<sequence>MTSDLRDTATETRLARGERPLPVLIAACLGLFTVFLQTTQTIGTLSAVQDDLHIAAADLVWVPSMYTLVVASCVLGAGALADRWGRRRVFLAGAAAMAAGGVVLVFAGSLAAVLAGQAVAGLGGALITPSSLALITHAVPDPRRRAGAIAAWAATSGLGLAIGPVTAGLALRWWTWHTAFWLNLVVAALGAAVALRHVEESRNPSQRLDWAGQSTAIGGLALMVFWLIDGGHHGYGSGRALAAGAAAVVLLAAFAAVELRRTAPMVDLRLMRDPSYGASLLLAAAVLFGFVGLSLLEVLWLQRVRGLTALEVGAQLLAEFGTFIAASVLAGVLVRRLGPRTLITAGLLLAAVGATLFACVDPGTTFGGYAAAFVVFGLGCGLANAPSTALAVSHVPRGREGEAGGTVNAARQIGAVLGTSVLGTLMTSRFDDRVRQVRDPRVAFTDAIGHASWVVVAVLLVGAGVSLASSLWSGRAAAVASWSAEES</sequence>
<accession>A0A917XRU9</accession>
<reference evidence="9 10" key="1">
    <citation type="journal article" date="2014" name="Int. J. Syst. Evol. Microbiol.">
        <title>Complete genome sequence of Corynebacterium casei LMG S-19264T (=DSM 44701T), isolated from a smear-ripened cheese.</title>
        <authorList>
            <consortium name="US DOE Joint Genome Institute (JGI-PGF)"/>
            <person name="Walter F."/>
            <person name="Albersmeier A."/>
            <person name="Kalinowski J."/>
            <person name="Ruckert C."/>
        </authorList>
    </citation>
    <scope>NUCLEOTIDE SEQUENCE [LARGE SCALE GENOMIC DNA]</scope>
    <source>
        <strain evidence="9 10">CGMCC 4.7111</strain>
    </source>
</reference>
<dbReference type="PANTHER" id="PTHR42718:SF9">
    <property type="entry name" value="MAJOR FACILITATOR SUPERFAMILY MULTIDRUG TRANSPORTER MFSC"/>
    <property type="match status" value="1"/>
</dbReference>
<feature type="transmembrane region" description="Helical" evidence="7">
    <location>
        <begin position="366"/>
        <end position="392"/>
    </location>
</feature>
<evidence type="ECO:0000256" key="5">
    <source>
        <dbReference type="ARBA" id="ARBA00023136"/>
    </source>
</evidence>
<feature type="transmembrane region" description="Helical" evidence="7">
    <location>
        <begin position="210"/>
        <end position="228"/>
    </location>
</feature>
<dbReference type="Gene3D" id="1.20.1720.10">
    <property type="entry name" value="Multidrug resistance protein D"/>
    <property type="match status" value="1"/>
</dbReference>
<dbReference type="PROSITE" id="PS50850">
    <property type="entry name" value="MFS"/>
    <property type="match status" value="1"/>
</dbReference>
<keyword evidence="10" id="KW-1185">Reference proteome</keyword>
<dbReference type="Pfam" id="PF07690">
    <property type="entry name" value="MFS_1"/>
    <property type="match status" value="1"/>
</dbReference>
<dbReference type="PANTHER" id="PTHR42718">
    <property type="entry name" value="MAJOR FACILITATOR SUPERFAMILY MULTIDRUG TRANSPORTER MFSC"/>
    <property type="match status" value="1"/>
</dbReference>
<feature type="transmembrane region" description="Helical" evidence="7">
    <location>
        <begin position="89"/>
        <end position="112"/>
    </location>
</feature>
<dbReference type="EMBL" id="BMMM01000001">
    <property type="protein sequence ID" value="GGN48886.1"/>
    <property type="molecule type" value="Genomic_DNA"/>
</dbReference>
<dbReference type="GO" id="GO:0046677">
    <property type="term" value="P:response to antibiotic"/>
    <property type="evidence" value="ECO:0007669"/>
    <property type="project" value="UniProtKB-KW"/>
</dbReference>
<gene>
    <name evidence="9" type="ORF">GCM10011579_002060</name>
</gene>
<evidence type="ECO:0000256" key="4">
    <source>
        <dbReference type="ARBA" id="ARBA00022989"/>
    </source>
</evidence>
<dbReference type="InterPro" id="IPR005829">
    <property type="entry name" value="Sugar_transporter_CS"/>
</dbReference>
<feature type="transmembrane region" description="Helical" evidence="7">
    <location>
        <begin position="312"/>
        <end position="334"/>
    </location>
</feature>
<evidence type="ECO:0000313" key="10">
    <source>
        <dbReference type="Proteomes" id="UP000600365"/>
    </source>
</evidence>
<dbReference type="RefSeq" id="WP_189183875.1">
    <property type="nucleotide sequence ID" value="NZ_BMMM01000001.1"/>
</dbReference>
<keyword evidence="4 7" id="KW-1133">Transmembrane helix</keyword>
<dbReference type="AlphaFoldDB" id="A0A917XRU9"/>
<dbReference type="SUPFAM" id="SSF103473">
    <property type="entry name" value="MFS general substrate transporter"/>
    <property type="match status" value="1"/>
</dbReference>
<dbReference type="InterPro" id="IPR036259">
    <property type="entry name" value="MFS_trans_sf"/>
</dbReference>
<dbReference type="CDD" id="cd17321">
    <property type="entry name" value="MFS_MMR_MDR_like"/>
    <property type="match status" value="1"/>
</dbReference>
<feature type="domain" description="Major facilitator superfamily (MFS) profile" evidence="8">
    <location>
        <begin position="23"/>
        <end position="474"/>
    </location>
</feature>
<keyword evidence="3 7" id="KW-0812">Transmembrane</keyword>
<organism evidence="9 10">
    <name type="scientific">Streptomyces albiflavescens</name>
    <dbReference type="NCBI Taxonomy" id="1623582"/>
    <lineage>
        <taxon>Bacteria</taxon>
        <taxon>Bacillati</taxon>
        <taxon>Actinomycetota</taxon>
        <taxon>Actinomycetes</taxon>
        <taxon>Kitasatosporales</taxon>
        <taxon>Streptomycetaceae</taxon>
        <taxon>Streptomyces</taxon>
    </lineage>
</organism>
<dbReference type="GO" id="GO:0005886">
    <property type="term" value="C:plasma membrane"/>
    <property type="evidence" value="ECO:0007669"/>
    <property type="project" value="UniProtKB-SubCell"/>
</dbReference>
<dbReference type="PROSITE" id="PS00216">
    <property type="entry name" value="SUGAR_TRANSPORT_1"/>
    <property type="match status" value="1"/>
</dbReference>
<dbReference type="Gene3D" id="1.20.1250.20">
    <property type="entry name" value="MFS general substrate transporter like domains"/>
    <property type="match status" value="1"/>
</dbReference>
<feature type="transmembrane region" description="Helical" evidence="7">
    <location>
        <begin position="180"/>
        <end position="198"/>
    </location>
</feature>
<dbReference type="Proteomes" id="UP000600365">
    <property type="component" value="Unassembled WGS sequence"/>
</dbReference>
<proteinExistence type="predicted"/>
<feature type="transmembrane region" description="Helical" evidence="7">
    <location>
        <begin position="151"/>
        <end position="174"/>
    </location>
</feature>
<protein>
    <submittedName>
        <fullName evidence="9">MFS transporter</fullName>
    </submittedName>
</protein>
<dbReference type="InterPro" id="IPR020846">
    <property type="entry name" value="MFS_dom"/>
</dbReference>
<feature type="transmembrane region" description="Helical" evidence="7">
    <location>
        <begin position="21"/>
        <end position="39"/>
    </location>
</feature>
<evidence type="ECO:0000256" key="6">
    <source>
        <dbReference type="ARBA" id="ARBA00023251"/>
    </source>
</evidence>
<evidence type="ECO:0000259" key="8">
    <source>
        <dbReference type="PROSITE" id="PS50850"/>
    </source>
</evidence>
<evidence type="ECO:0000313" key="9">
    <source>
        <dbReference type="EMBL" id="GGN48886.1"/>
    </source>
</evidence>
<feature type="transmembrane region" description="Helical" evidence="7">
    <location>
        <begin position="413"/>
        <end position="430"/>
    </location>
</feature>
<feature type="transmembrane region" description="Helical" evidence="7">
    <location>
        <begin position="341"/>
        <end position="360"/>
    </location>
</feature>
<feature type="transmembrane region" description="Helical" evidence="7">
    <location>
        <begin position="118"/>
        <end position="139"/>
    </location>
</feature>
<comment type="caution">
    <text evidence="9">The sequence shown here is derived from an EMBL/GenBank/DDBJ whole genome shotgun (WGS) entry which is preliminary data.</text>
</comment>
<keyword evidence="2" id="KW-0813">Transport</keyword>
<comment type="subcellular location">
    <subcellularLocation>
        <location evidence="1">Cell membrane</location>
        <topology evidence="1">Multi-pass membrane protein</topology>
    </subcellularLocation>
</comment>